<feature type="transmembrane region" description="Helical" evidence="2">
    <location>
        <begin position="179"/>
        <end position="198"/>
    </location>
</feature>
<evidence type="ECO:0000259" key="3">
    <source>
        <dbReference type="SMART" id="SM00460"/>
    </source>
</evidence>
<dbReference type="SMART" id="SM00460">
    <property type="entry name" value="TGc"/>
    <property type="match status" value="1"/>
</dbReference>
<keyword evidence="2" id="KW-1133">Transmembrane helix</keyword>
<evidence type="ECO:0000313" key="5">
    <source>
        <dbReference type="Proteomes" id="UP001139353"/>
    </source>
</evidence>
<feature type="domain" description="Transglutaminase-like" evidence="3">
    <location>
        <begin position="443"/>
        <end position="514"/>
    </location>
</feature>
<dbReference type="RefSeq" id="WP_275685175.1">
    <property type="nucleotide sequence ID" value="NZ_JAJLJH010000012.1"/>
</dbReference>
<dbReference type="PANTHER" id="PTHR42736">
    <property type="entry name" value="PROTEIN-GLUTAMINE GAMMA-GLUTAMYLTRANSFERASE"/>
    <property type="match status" value="1"/>
</dbReference>
<evidence type="ECO:0000256" key="1">
    <source>
        <dbReference type="SAM" id="MobiDB-lite"/>
    </source>
</evidence>
<dbReference type="Pfam" id="PF01841">
    <property type="entry name" value="Transglut_core"/>
    <property type="match status" value="1"/>
</dbReference>
<evidence type="ECO:0000313" key="4">
    <source>
        <dbReference type="EMBL" id="MCK9689128.1"/>
    </source>
</evidence>
<sequence length="716" mass="78052">MAGTTMSTGAANALAHSRWRAPSREARDTLFMLVLIGWTLLPHLFNLPLWVAGMTGVVLAWRGWLAWRQAPLPGRGAVLGLLGLAAVLTFTAEKTLVSKDAGVTLLVVLMALKTLELRARRDALVVFFLGFFLVLTTFLYSQSLLTAVGTGLSVWGWLTALTLAHIPAGRPTIRQAAALAGRAALIGTPVMIALFLLFPRIGPLWPSADTANRTGLSDHLELGTVSDLANDDSIAFRLRFDGRPPAAAQMYFRGPVLVETNGRDWQAQSTFDGRTRRGASTADSVEQRGKRTPYEITLEPTQLTWLPLLELTPPQPARSSNDPAQGVQVLDGSDVRPLADLDLQWRTRRPIAQRVRLRATAGLDDRIVGATPTELGENLRLPPQFFPRTRAWSLQWLHEHTPPGQAPDPDALVDSLYRYIGHAGFTYTLSPGAYEGDPVDEFWLDRKVGFCEHFATSFVVVLRAMGIPARLVTGYQGTDAQPEDGYLVVRQSNAHAWAEYWNPARGWVRADPTAAVAPDRIERGRALQPAAGFVGNAINAVSPGMIARLRTWRETMDNRWREWVLGYNRNAQFDLLRKAGIGSPDTDDLGRLLMIVISGAALVGTAMAWWDSHRRTPGQRAQRRLASALRALQAHGVQVAAHESPGVVAAALRRRFGPAAEGLSRRLDALERLRYGPPGDGTTPDWDGVRAAARALAAVLVSPARAGDAAPARASP</sequence>
<dbReference type="SUPFAM" id="SSF54001">
    <property type="entry name" value="Cysteine proteinases"/>
    <property type="match status" value="1"/>
</dbReference>
<dbReference type="InterPro" id="IPR002931">
    <property type="entry name" value="Transglutaminase-like"/>
</dbReference>
<organism evidence="4 5">
    <name type="scientific">Scleromatobacter humisilvae</name>
    <dbReference type="NCBI Taxonomy" id="2897159"/>
    <lineage>
        <taxon>Bacteria</taxon>
        <taxon>Pseudomonadati</taxon>
        <taxon>Pseudomonadota</taxon>
        <taxon>Betaproteobacteria</taxon>
        <taxon>Burkholderiales</taxon>
        <taxon>Sphaerotilaceae</taxon>
        <taxon>Scleromatobacter</taxon>
    </lineage>
</organism>
<feature type="transmembrane region" description="Helical" evidence="2">
    <location>
        <begin position="72"/>
        <end position="90"/>
    </location>
</feature>
<reference evidence="4" key="1">
    <citation type="submission" date="2021-11" db="EMBL/GenBank/DDBJ databases">
        <title>BS-T2-15 a new species belonging to the Comamonadaceae family isolated from the soil of a French oak forest.</title>
        <authorList>
            <person name="Mieszkin S."/>
            <person name="Alain K."/>
        </authorList>
    </citation>
    <scope>NUCLEOTIDE SEQUENCE</scope>
    <source>
        <strain evidence="4">BS-T2-15</strain>
    </source>
</reference>
<dbReference type="Gene3D" id="3.10.620.30">
    <property type="match status" value="1"/>
</dbReference>
<dbReference type="EMBL" id="JAJLJH010000012">
    <property type="protein sequence ID" value="MCK9689128.1"/>
    <property type="molecule type" value="Genomic_DNA"/>
</dbReference>
<dbReference type="InterPro" id="IPR021878">
    <property type="entry name" value="TgpA_N"/>
</dbReference>
<proteinExistence type="predicted"/>
<name>A0A9X1YQ78_9BURK</name>
<dbReference type="InterPro" id="IPR038765">
    <property type="entry name" value="Papain-like_cys_pep_sf"/>
</dbReference>
<dbReference type="InterPro" id="IPR052901">
    <property type="entry name" value="Bact_TGase-like"/>
</dbReference>
<comment type="caution">
    <text evidence="4">The sequence shown here is derived from an EMBL/GenBank/DDBJ whole genome shotgun (WGS) entry which is preliminary data.</text>
</comment>
<dbReference type="AlphaFoldDB" id="A0A9X1YQ78"/>
<keyword evidence="5" id="KW-1185">Reference proteome</keyword>
<feature type="region of interest" description="Disordered" evidence="1">
    <location>
        <begin position="268"/>
        <end position="293"/>
    </location>
</feature>
<dbReference type="PANTHER" id="PTHR42736:SF1">
    <property type="entry name" value="PROTEIN-GLUTAMINE GAMMA-GLUTAMYLTRANSFERASE"/>
    <property type="match status" value="1"/>
</dbReference>
<dbReference type="Proteomes" id="UP001139353">
    <property type="component" value="Unassembled WGS sequence"/>
</dbReference>
<feature type="transmembrane region" description="Helical" evidence="2">
    <location>
        <begin position="124"/>
        <end position="141"/>
    </location>
</feature>
<keyword evidence="2" id="KW-0812">Transmembrane</keyword>
<feature type="transmembrane region" description="Helical" evidence="2">
    <location>
        <begin position="30"/>
        <end position="60"/>
    </location>
</feature>
<gene>
    <name evidence="4" type="ORF">LPC04_25715</name>
</gene>
<protein>
    <submittedName>
        <fullName evidence="4">DUF3488 and transglutaminase-like domain-containing protein</fullName>
    </submittedName>
</protein>
<feature type="transmembrane region" description="Helical" evidence="2">
    <location>
        <begin position="147"/>
        <end position="167"/>
    </location>
</feature>
<accession>A0A9X1YQ78</accession>
<evidence type="ECO:0000256" key="2">
    <source>
        <dbReference type="SAM" id="Phobius"/>
    </source>
</evidence>
<dbReference type="Pfam" id="PF11992">
    <property type="entry name" value="TgpA_N"/>
    <property type="match status" value="1"/>
</dbReference>
<keyword evidence="2" id="KW-0472">Membrane</keyword>